<evidence type="ECO:0000313" key="2">
    <source>
        <dbReference type="EMBL" id="BBO33237.1"/>
    </source>
</evidence>
<dbReference type="Proteomes" id="UP000326837">
    <property type="component" value="Chromosome"/>
</dbReference>
<accession>A0A5K7XB50</accession>
<evidence type="ECO:0000313" key="3">
    <source>
        <dbReference type="Proteomes" id="UP000326837"/>
    </source>
</evidence>
<evidence type="ECO:0000256" key="1">
    <source>
        <dbReference type="SAM" id="Phobius"/>
    </source>
</evidence>
<keyword evidence="1" id="KW-0812">Transmembrane</keyword>
<feature type="transmembrane region" description="Helical" evidence="1">
    <location>
        <begin position="6"/>
        <end position="25"/>
    </location>
</feature>
<protein>
    <submittedName>
        <fullName evidence="2">Uncharacterized protein</fullName>
    </submittedName>
</protein>
<dbReference type="AlphaFoldDB" id="A0A5K7XB50"/>
<organism evidence="2 3">
    <name type="scientific">Lacipirellula parvula</name>
    <dbReference type="NCBI Taxonomy" id="2650471"/>
    <lineage>
        <taxon>Bacteria</taxon>
        <taxon>Pseudomonadati</taxon>
        <taxon>Planctomycetota</taxon>
        <taxon>Planctomycetia</taxon>
        <taxon>Pirellulales</taxon>
        <taxon>Lacipirellulaceae</taxon>
        <taxon>Lacipirellula</taxon>
    </lineage>
</organism>
<name>A0A5K7XB50_9BACT</name>
<dbReference type="EMBL" id="AP021861">
    <property type="protein sequence ID" value="BBO33237.1"/>
    <property type="molecule type" value="Genomic_DNA"/>
</dbReference>
<dbReference type="KEGG" id="lpav:PLANPX_2849"/>
<keyword evidence="1" id="KW-1133">Transmembrane helix</keyword>
<feature type="transmembrane region" description="Helical" evidence="1">
    <location>
        <begin position="114"/>
        <end position="135"/>
    </location>
</feature>
<reference evidence="3" key="1">
    <citation type="submission" date="2019-10" db="EMBL/GenBank/DDBJ databases">
        <title>Lacipirellula parvula gen. nov., sp. nov., representing a lineage of planctomycetes widespread in freshwater anoxic habitats, and description of the family Lacipirellulaceae.</title>
        <authorList>
            <person name="Dedysh S.N."/>
            <person name="Kulichevskaya I.S."/>
            <person name="Beletsky A.V."/>
            <person name="Rakitin A.L."/>
            <person name="Mardanov A.V."/>
            <person name="Ivanova A.A."/>
            <person name="Saltykova V.X."/>
            <person name="Rijpstra W.I.C."/>
            <person name="Sinninghe Damste J.S."/>
            <person name="Ravin N.V."/>
        </authorList>
    </citation>
    <scope>NUCLEOTIDE SEQUENCE [LARGE SCALE GENOMIC DNA]</scope>
    <source>
        <strain evidence="3">PX69</strain>
    </source>
</reference>
<proteinExistence type="predicted"/>
<feature type="transmembrane region" description="Helical" evidence="1">
    <location>
        <begin position="84"/>
        <end position="102"/>
    </location>
</feature>
<gene>
    <name evidence="2" type="ORF">PLANPX_2849</name>
</gene>
<sequence>MDNNLLGLAAVAAVSLLALISFAWFRYRERCERRAAPGQGCPDCGSLRFRIATGQENEIVVSPRRQCLECLRLYSVPPPRWEGLVAYTIAAILLAAMLLDWFAHPKDMPITFSWYGRLAILSLAGALIYGGNRVIRGKS</sequence>
<keyword evidence="1" id="KW-0472">Membrane</keyword>
<keyword evidence="3" id="KW-1185">Reference proteome</keyword>